<dbReference type="Proteomes" id="UP000254889">
    <property type="component" value="Chromosome"/>
</dbReference>
<dbReference type="Gene3D" id="3.30.470.20">
    <property type="entry name" value="ATP-grasp fold, B domain"/>
    <property type="match status" value="1"/>
</dbReference>
<protein>
    <recommendedName>
        <fullName evidence="3">ATP-grasp domain-containing protein</fullName>
    </recommendedName>
</protein>
<accession>A0A346A2I1</accession>
<dbReference type="AlphaFoldDB" id="A0A346A2I1"/>
<dbReference type="PANTHER" id="PTHR21621:SF0">
    <property type="entry name" value="BETA-CITRYLGLUTAMATE SYNTHASE B-RELATED"/>
    <property type="match status" value="1"/>
</dbReference>
<dbReference type="SUPFAM" id="SSF56059">
    <property type="entry name" value="Glutathione synthetase ATP-binding domain-like"/>
    <property type="match status" value="1"/>
</dbReference>
<dbReference type="GO" id="GO:0005737">
    <property type="term" value="C:cytoplasm"/>
    <property type="evidence" value="ECO:0007669"/>
    <property type="project" value="TreeGrafter"/>
</dbReference>
<evidence type="ECO:0000313" key="1">
    <source>
        <dbReference type="EMBL" id="AXK83378.1"/>
    </source>
</evidence>
<organism evidence="1 2">
    <name type="scientific">Pseudolabrys taiwanensis</name>
    <dbReference type="NCBI Taxonomy" id="331696"/>
    <lineage>
        <taxon>Bacteria</taxon>
        <taxon>Pseudomonadati</taxon>
        <taxon>Pseudomonadota</taxon>
        <taxon>Alphaproteobacteria</taxon>
        <taxon>Hyphomicrobiales</taxon>
        <taxon>Xanthobacteraceae</taxon>
        <taxon>Pseudolabrys</taxon>
    </lineage>
</organism>
<dbReference type="RefSeq" id="WP_115693757.1">
    <property type="nucleotide sequence ID" value="NZ_CP031417.1"/>
</dbReference>
<keyword evidence="2" id="KW-1185">Reference proteome</keyword>
<name>A0A346A2I1_9HYPH</name>
<dbReference type="GO" id="GO:0009432">
    <property type="term" value="P:SOS response"/>
    <property type="evidence" value="ECO:0007669"/>
    <property type="project" value="TreeGrafter"/>
</dbReference>
<gene>
    <name evidence="1" type="ORF">DW352_24355</name>
</gene>
<dbReference type="KEGG" id="ptaw:DW352_24355"/>
<proteinExistence type="predicted"/>
<dbReference type="GO" id="GO:0018169">
    <property type="term" value="F:ribosomal S6-glutamic acid ligase activity"/>
    <property type="evidence" value="ECO:0007669"/>
    <property type="project" value="TreeGrafter"/>
</dbReference>
<sequence length="338" mass="37756">MHVDLVVVGSPTDKHVDAVLRPLKSAGVTAHCLDQIALWRRTITFDPGAGRLKVGRQTITSCSLIWNRRAYPTAIRYMSRGEQAFARSEFSHALFGALWALCGTWLDAPDAVARASYKAAQLHWATRDPRLRVPPALITSNSTSAKTFTHGKGARHVIKALYRAIIETPSTAHFMYTSLVDADIRRRWTRIKHSPCIIQEYVARQYDVRLNVIGDRVFATKLDASHIAATAADVRRVNDYKDIRYTALEAPAPIARACRDMCAHFGLRFGAFDFAVDGDGVWHFPELNPNGQWYWLEEMTGQPLAAAFAAEILRQIDGGSVARKRSAPVDNKEARNFP</sequence>
<evidence type="ECO:0008006" key="3">
    <source>
        <dbReference type="Google" id="ProtNLM"/>
    </source>
</evidence>
<evidence type="ECO:0000313" key="2">
    <source>
        <dbReference type="Proteomes" id="UP000254889"/>
    </source>
</evidence>
<dbReference type="OrthoDB" id="583309at2"/>
<dbReference type="EMBL" id="CP031417">
    <property type="protein sequence ID" value="AXK83378.1"/>
    <property type="molecule type" value="Genomic_DNA"/>
</dbReference>
<reference evidence="1 2" key="1">
    <citation type="submission" date="2018-07" db="EMBL/GenBank/DDBJ databases">
        <authorList>
            <person name="Quirk P.G."/>
            <person name="Krulwich T.A."/>
        </authorList>
    </citation>
    <scope>NUCLEOTIDE SEQUENCE [LARGE SCALE GENOMIC DNA]</scope>
    <source>
        <strain evidence="1 2">CC-BB4</strain>
    </source>
</reference>
<dbReference type="PANTHER" id="PTHR21621">
    <property type="entry name" value="RIBOSOMAL PROTEIN S6 MODIFICATION PROTEIN"/>
    <property type="match status" value="1"/>
</dbReference>